<reference evidence="10 13" key="2">
    <citation type="submission" date="2020-08" db="EMBL/GenBank/DDBJ databases">
        <title>Genomic Encyclopedia of Type Strains, Phase III (KMG-III): the genomes of soil and plant-associated and newly described type strains.</title>
        <authorList>
            <person name="Whitman W."/>
        </authorList>
    </citation>
    <scope>NUCLEOTIDE SEQUENCE [LARGE SCALE GENOMIC DNA]</scope>
    <source>
        <strain evidence="10 13">CECT 7753</strain>
    </source>
</reference>
<proteinExistence type="inferred from homology"/>
<dbReference type="GO" id="GO:0005524">
    <property type="term" value="F:ATP binding"/>
    <property type="evidence" value="ECO:0007669"/>
    <property type="project" value="UniProtKB-KW"/>
</dbReference>
<dbReference type="OrthoDB" id="581709at2"/>
<dbReference type="InterPro" id="IPR003593">
    <property type="entry name" value="AAA+_ATPase"/>
</dbReference>
<dbReference type="SMART" id="SM00382">
    <property type="entry name" value="AAA"/>
    <property type="match status" value="1"/>
</dbReference>
<keyword evidence="2" id="KW-1003">Cell membrane</keyword>
<dbReference type="PROSITE" id="PS00211">
    <property type="entry name" value="ABC_TRANSPORTER_1"/>
    <property type="match status" value="1"/>
</dbReference>
<dbReference type="AlphaFoldDB" id="A0A4P8HNS1"/>
<dbReference type="InterPro" id="IPR017871">
    <property type="entry name" value="ABC_transporter-like_CS"/>
</dbReference>
<dbReference type="SUPFAM" id="SSF52540">
    <property type="entry name" value="P-loop containing nucleoside triphosphate hydrolases"/>
    <property type="match status" value="1"/>
</dbReference>
<keyword evidence="3" id="KW-0547">Nucleotide-binding</keyword>
<keyword evidence="5" id="KW-1133">Transmembrane helix</keyword>
<dbReference type="FunFam" id="3.40.50.300:FF:000032">
    <property type="entry name" value="Export ABC transporter ATP-binding protein"/>
    <property type="match status" value="1"/>
</dbReference>
<evidence type="ECO:0000313" key="12">
    <source>
        <dbReference type="Proteomes" id="UP000298763"/>
    </source>
</evidence>
<keyword evidence="5" id="KW-0472">Membrane</keyword>
<dbReference type="GO" id="GO:0046677">
    <property type="term" value="P:response to antibiotic"/>
    <property type="evidence" value="ECO:0007669"/>
    <property type="project" value="UniProtKB-KW"/>
</dbReference>
<dbReference type="Pfam" id="PF00005">
    <property type="entry name" value="ABC_tran"/>
    <property type="match status" value="1"/>
</dbReference>
<dbReference type="EMBL" id="JACHXS010000001">
    <property type="protein sequence ID" value="MBB3220107.1"/>
    <property type="molecule type" value="Genomic_DNA"/>
</dbReference>
<name>A0A4P8HNS1_9BURK</name>
<evidence type="ECO:0000256" key="4">
    <source>
        <dbReference type="ARBA" id="ARBA00022840"/>
    </source>
</evidence>
<evidence type="ECO:0000256" key="5">
    <source>
        <dbReference type="ARBA" id="ARBA00022989"/>
    </source>
</evidence>
<dbReference type="InterPro" id="IPR003439">
    <property type="entry name" value="ABC_transporter-like_ATP-bd"/>
</dbReference>
<dbReference type="Proteomes" id="UP000584325">
    <property type="component" value="Unassembled WGS sequence"/>
</dbReference>
<dbReference type="InterPro" id="IPR027417">
    <property type="entry name" value="P-loop_NTPase"/>
</dbReference>
<dbReference type="Proteomes" id="UP000298763">
    <property type="component" value="Chromosome"/>
</dbReference>
<dbReference type="PANTHER" id="PTHR24220:SF689">
    <property type="entry name" value="LIPOPROTEIN-RELEASING SYSTEM ATP-BINDING PROTEIN LOLD"/>
    <property type="match status" value="1"/>
</dbReference>
<evidence type="ECO:0000256" key="1">
    <source>
        <dbReference type="ARBA" id="ARBA00022448"/>
    </source>
</evidence>
<keyword evidence="6" id="KW-0046">Antibiotic resistance</keyword>
<evidence type="ECO:0000313" key="10">
    <source>
        <dbReference type="EMBL" id="MBB3220107.1"/>
    </source>
</evidence>
<feature type="domain" description="ABC transporter" evidence="9">
    <location>
        <begin position="35"/>
        <end position="250"/>
    </location>
</feature>
<gene>
    <name evidence="11" type="ORF">FCL38_06435</name>
    <name evidence="10" type="ORF">FHS02_000894</name>
</gene>
<dbReference type="EMBL" id="CP040017">
    <property type="protein sequence ID" value="QCP10102.1"/>
    <property type="molecule type" value="Genomic_DNA"/>
</dbReference>
<dbReference type="CDD" id="cd03255">
    <property type="entry name" value="ABC_MJ0796_LolCDE_FtsE"/>
    <property type="match status" value="1"/>
</dbReference>
<keyword evidence="1" id="KW-0813">Transport</keyword>
<feature type="region of interest" description="Disordered" evidence="8">
    <location>
        <begin position="1"/>
        <end position="28"/>
    </location>
</feature>
<dbReference type="InterPro" id="IPR015854">
    <property type="entry name" value="ABC_transpr_LolD-like"/>
</dbReference>
<evidence type="ECO:0000313" key="11">
    <source>
        <dbReference type="EMBL" id="QCP10102.1"/>
    </source>
</evidence>
<keyword evidence="12" id="KW-1185">Reference proteome</keyword>
<evidence type="ECO:0000256" key="2">
    <source>
        <dbReference type="ARBA" id="ARBA00022475"/>
    </source>
</evidence>
<evidence type="ECO:0000256" key="6">
    <source>
        <dbReference type="ARBA" id="ARBA00023251"/>
    </source>
</evidence>
<dbReference type="GO" id="GO:0016887">
    <property type="term" value="F:ATP hydrolysis activity"/>
    <property type="evidence" value="ECO:0007669"/>
    <property type="project" value="InterPro"/>
</dbReference>
<organism evidence="10 13">
    <name type="scientific">Pseudoduganella umbonata</name>
    <dbReference type="NCBI Taxonomy" id="864828"/>
    <lineage>
        <taxon>Bacteria</taxon>
        <taxon>Pseudomonadati</taxon>
        <taxon>Pseudomonadota</taxon>
        <taxon>Betaproteobacteria</taxon>
        <taxon>Burkholderiales</taxon>
        <taxon>Oxalobacteraceae</taxon>
        <taxon>Telluria group</taxon>
        <taxon>Pseudoduganella</taxon>
    </lineage>
</organism>
<evidence type="ECO:0000313" key="13">
    <source>
        <dbReference type="Proteomes" id="UP000584325"/>
    </source>
</evidence>
<keyword evidence="4 10" id="KW-0067">ATP-binding</keyword>
<accession>A0A4P8HNS1</accession>
<sequence length="251" mass="26170">MPDFPHATANFIPDSPASDNRGRHPATASGDAAAIAVTGLTKRVADASGELTILHSVDFTVQKAETLAIVGASGSGKSTLLGLLAGLDTPSDGKVLIDGTDIFALDEDGRASLRKAKLGFVFQSFQLLPHLTAVENVMLPLELAGDGDARPKAEAMLGRVGLSSRLKHYPKYLSGGEQQRVALARAFVTQPPLLLADEPTGSLDAATGEAVIALMFELNREHGSTLVLVTHDPAMAARCGRTITIAAGRLV</sequence>
<evidence type="ECO:0000256" key="7">
    <source>
        <dbReference type="ARBA" id="ARBA00038388"/>
    </source>
</evidence>
<dbReference type="PANTHER" id="PTHR24220">
    <property type="entry name" value="IMPORT ATP-BINDING PROTEIN"/>
    <property type="match status" value="1"/>
</dbReference>
<dbReference type="RefSeq" id="WP_137312988.1">
    <property type="nucleotide sequence ID" value="NZ_CP040017.1"/>
</dbReference>
<dbReference type="Gene3D" id="3.40.50.300">
    <property type="entry name" value="P-loop containing nucleotide triphosphate hydrolases"/>
    <property type="match status" value="1"/>
</dbReference>
<evidence type="ECO:0000256" key="8">
    <source>
        <dbReference type="SAM" id="MobiDB-lite"/>
    </source>
</evidence>
<evidence type="ECO:0000256" key="3">
    <source>
        <dbReference type="ARBA" id="ARBA00022741"/>
    </source>
</evidence>
<dbReference type="PROSITE" id="PS50893">
    <property type="entry name" value="ABC_TRANSPORTER_2"/>
    <property type="match status" value="1"/>
</dbReference>
<reference evidence="11 12" key="1">
    <citation type="submission" date="2019-05" db="EMBL/GenBank/DDBJ databases">
        <title>Draft Genome Sequences of Six Type Strains of the Genus Massilia.</title>
        <authorList>
            <person name="Miess H."/>
            <person name="Frediansyhah A."/>
            <person name="Gross H."/>
        </authorList>
    </citation>
    <scope>NUCLEOTIDE SEQUENCE [LARGE SCALE GENOMIC DNA]</scope>
    <source>
        <strain evidence="11 12">DSMZ 26121</strain>
    </source>
</reference>
<protein>
    <submittedName>
        <fullName evidence="11">ABC transporter ATP-binding protein</fullName>
    </submittedName>
    <submittedName>
        <fullName evidence="10">Putative ABC transport system ATP-binding protein</fullName>
    </submittedName>
</protein>
<dbReference type="GO" id="GO:0022857">
    <property type="term" value="F:transmembrane transporter activity"/>
    <property type="evidence" value="ECO:0007669"/>
    <property type="project" value="TreeGrafter"/>
</dbReference>
<comment type="similarity">
    <text evidence="7">Belongs to the ABC transporter superfamily. Macrolide exporter (TC 3.A.1.122) family.</text>
</comment>
<keyword evidence="5" id="KW-0812">Transmembrane</keyword>
<evidence type="ECO:0000259" key="9">
    <source>
        <dbReference type="PROSITE" id="PS50893"/>
    </source>
</evidence>
<dbReference type="InterPro" id="IPR017911">
    <property type="entry name" value="MacB-like_ATP-bd"/>
</dbReference>
<dbReference type="GO" id="GO:0098796">
    <property type="term" value="C:membrane protein complex"/>
    <property type="evidence" value="ECO:0007669"/>
    <property type="project" value="UniProtKB-ARBA"/>
</dbReference>
<dbReference type="GO" id="GO:0005886">
    <property type="term" value="C:plasma membrane"/>
    <property type="evidence" value="ECO:0007669"/>
    <property type="project" value="TreeGrafter"/>
</dbReference>